<keyword evidence="2" id="KW-1185">Reference proteome</keyword>
<protein>
    <submittedName>
        <fullName evidence="1">Uncharacterized protein</fullName>
    </submittedName>
</protein>
<evidence type="ECO:0000313" key="1">
    <source>
        <dbReference type="EMBL" id="MDP9751925.1"/>
    </source>
</evidence>
<evidence type="ECO:0000313" key="2">
    <source>
        <dbReference type="Proteomes" id="UP001223886"/>
    </source>
</evidence>
<dbReference type="EMBL" id="JAURUP010000041">
    <property type="protein sequence ID" value="MDP9751925.1"/>
    <property type="molecule type" value="Genomic_DNA"/>
</dbReference>
<proteinExistence type="predicted"/>
<sequence length="173" mass="20056">MLRKYTVYLIIFVITFTSVLSFSVNAKADSLTHKETKYLYIWFYPVENRAIVPFVQTIIVDVGYFYDISGRDITVTQSFLSGTAVNGRNMPFSETINLLHIKWYKNNSLYTTLESFTYPPIIISPDNIVKYGVNYTNLFFDTFSDTWKEEGTIQVIAPETLNIWKTFSSSLEQ</sequence>
<name>A0ABT9M770_9THEO</name>
<dbReference type="RefSeq" id="WP_028992356.1">
    <property type="nucleotide sequence ID" value="NZ_JAURUP010000041.1"/>
</dbReference>
<gene>
    <name evidence="1" type="ORF">J2S24_002451</name>
</gene>
<accession>A0ABT9M770</accession>
<comment type="caution">
    <text evidence="1">The sequence shown here is derived from an EMBL/GenBank/DDBJ whole genome shotgun (WGS) entry which is preliminary data.</text>
</comment>
<organism evidence="1 2">
    <name type="scientific">Thermoanaerobacter pentosaceus</name>
    <dbReference type="NCBI Taxonomy" id="694059"/>
    <lineage>
        <taxon>Bacteria</taxon>
        <taxon>Bacillati</taxon>
        <taxon>Bacillota</taxon>
        <taxon>Clostridia</taxon>
        <taxon>Thermoanaerobacterales</taxon>
        <taxon>Thermoanaerobacteraceae</taxon>
        <taxon>Thermoanaerobacter</taxon>
    </lineage>
</organism>
<reference evidence="1 2" key="1">
    <citation type="submission" date="2023-07" db="EMBL/GenBank/DDBJ databases">
        <title>Genomic Encyclopedia of Type Strains, Phase IV (KMG-IV): sequencing the most valuable type-strain genomes for metagenomic binning, comparative biology and taxonomic classification.</title>
        <authorList>
            <person name="Goeker M."/>
        </authorList>
    </citation>
    <scope>NUCLEOTIDE SEQUENCE [LARGE SCALE GENOMIC DNA]</scope>
    <source>
        <strain evidence="1 2">DSM 25963</strain>
    </source>
</reference>
<dbReference type="Proteomes" id="UP001223886">
    <property type="component" value="Unassembled WGS sequence"/>
</dbReference>